<feature type="signal peptide" evidence="1">
    <location>
        <begin position="1"/>
        <end position="22"/>
    </location>
</feature>
<sequence length="148" mass="16754">MKSHIYIIAFMLVLLSIPQTLSGQTIQEELIGTWTFDYQASLNSMAQKSKTHFNEMNTVRKSKLSSTYKNRKITFNTDGSYVQVLSDGRTTNANWATNTNNNLAITNPNGKTVLFKIKKLETNSLILSQINTTGSMNILFTNWHLTKN</sequence>
<gene>
    <name evidence="2" type="ORF">Q4Q40_13930</name>
</gene>
<keyword evidence="1" id="KW-0732">Signal</keyword>
<organism evidence="2 3">
    <name type="scientific">Flavivirga jejuensis</name>
    <dbReference type="NCBI Taxonomy" id="870487"/>
    <lineage>
        <taxon>Bacteria</taxon>
        <taxon>Pseudomonadati</taxon>
        <taxon>Bacteroidota</taxon>
        <taxon>Flavobacteriia</taxon>
        <taxon>Flavobacteriales</taxon>
        <taxon>Flavobacteriaceae</taxon>
        <taxon>Flavivirga</taxon>
    </lineage>
</organism>
<proteinExistence type="predicted"/>
<dbReference type="Proteomes" id="UP001176806">
    <property type="component" value="Unassembled WGS sequence"/>
</dbReference>
<evidence type="ECO:0000256" key="1">
    <source>
        <dbReference type="SAM" id="SignalP"/>
    </source>
</evidence>
<reference evidence="2" key="1">
    <citation type="submission" date="2023-07" db="EMBL/GenBank/DDBJ databases">
        <title>Two novel species in the genus Flavivirga.</title>
        <authorList>
            <person name="Kwon K."/>
        </authorList>
    </citation>
    <scope>NUCLEOTIDE SEQUENCE</scope>
    <source>
        <strain evidence="2">KACC 14158</strain>
    </source>
</reference>
<evidence type="ECO:0000313" key="3">
    <source>
        <dbReference type="Proteomes" id="UP001176806"/>
    </source>
</evidence>
<name>A0ABT8WQ75_9FLAO</name>
<evidence type="ECO:0000313" key="2">
    <source>
        <dbReference type="EMBL" id="MDO5975291.1"/>
    </source>
</evidence>
<accession>A0ABT8WQ75</accession>
<feature type="chain" id="PRO_5046627629" description="Lipocalin-like domain-containing protein" evidence="1">
    <location>
        <begin position="23"/>
        <end position="148"/>
    </location>
</feature>
<comment type="caution">
    <text evidence="2">The sequence shown here is derived from an EMBL/GenBank/DDBJ whole genome shotgun (WGS) entry which is preliminary data.</text>
</comment>
<dbReference type="EMBL" id="JAUOEL010000004">
    <property type="protein sequence ID" value="MDO5975291.1"/>
    <property type="molecule type" value="Genomic_DNA"/>
</dbReference>
<keyword evidence="3" id="KW-1185">Reference proteome</keyword>
<protein>
    <recommendedName>
        <fullName evidence="4">Lipocalin-like domain-containing protein</fullName>
    </recommendedName>
</protein>
<dbReference type="RefSeq" id="WP_303302475.1">
    <property type="nucleotide sequence ID" value="NZ_BAABDA010000035.1"/>
</dbReference>
<evidence type="ECO:0008006" key="4">
    <source>
        <dbReference type="Google" id="ProtNLM"/>
    </source>
</evidence>